<dbReference type="SUPFAM" id="SSF52096">
    <property type="entry name" value="ClpP/crotonase"/>
    <property type="match status" value="2"/>
</dbReference>
<evidence type="ECO:0000256" key="17">
    <source>
        <dbReference type="ARBA" id="ARBA00023098"/>
    </source>
</evidence>
<evidence type="ECO:0000256" key="10">
    <source>
        <dbReference type="ARBA" id="ARBA00022598"/>
    </source>
</evidence>
<gene>
    <name evidence="31" type="primary">ACC1</name>
    <name evidence="31" type="ORF">AXF42_Ash010767</name>
</gene>
<dbReference type="InterPro" id="IPR011054">
    <property type="entry name" value="Rudment_hybrid_motif"/>
</dbReference>
<dbReference type="PROSITE" id="PS50980">
    <property type="entry name" value="COA_CT_NTER"/>
    <property type="match status" value="1"/>
</dbReference>
<feature type="domain" description="CoA carboxyltransferase C-terminal" evidence="30">
    <location>
        <begin position="2177"/>
        <end position="2492"/>
    </location>
</feature>
<dbReference type="PANTHER" id="PTHR45728">
    <property type="entry name" value="ACETYL-COA CARBOXYLASE, ISOFORM A"/>
    <property type="match status" value="1"/>
</dbReference>
<organism evidence="31 32">
    <name type="scientific">Apostasia shenzhenica</name>
    <dbReference type="NCBI Taxonomy" id="1088818"/>
    <lineage>
        <taxon>Eukaryota</taxon>
        <taxon>Viridiplantae</taxon>
        <taxon>Streptophyta</taxon>
        <taxon>Embryophyta</taxon>
        <taxon>Tracheophyta</taxon>
        <taxon>Spermatophyta</taxon>
        <taxon>Magnoliopsida</taxon>
        <taxon>Liliopsida</taxon>
        <taxon>Asparagales</taxon>
        <taxon>Orchidaceae</taxon>
        <taxon>Apostasioideae</taxon>
        <taxon>Apostasia</taxon>
    </lineage>
</organism>
<evidence type="ECO:0000256" key="21">
    <source>
        <dbReference type="ARBA" id="ARBA00023268"/>
    </source>
</evidence>
<dbReference type="InterPro" id="IPR000089">
    <property type="entry name" value="Biotin_lipoyl"/>
</dbReference>
<dbReference type="InterPro" id="IPR011053">
    <property type="entry name" value="Single_hybrid_motif"/>
</dbReference>
<dbReference type="SUPFAM" id="SSF51230">
    <property type="entry name" value="Single hybrid motif"/>
    <property type="match status" value="1"/>
</dbReference>
<dbReference type="UniPathway" id="UPA00655">
    <property type="reaction ID" value="UER00711"/>
</dbReference>
<evidence type="ECO:0000256" key="15">
    <source>
        <dbReference type="ARBA" id="ARBA00022840"/>
    </source>
</evidence>
<keyword evidence="10 31" id="KW-0436">Ligase</keyword>
<dbReference type="CDD" id="cd03784">
    <property type="entry name" value="GT1_Gtf-like"/>
    <property type="match status" value="1"/>
</dbReference>
<keyword evidence="12" id="KW-0479">Metal-binding</keyword>
<keyword evidence="8" id="KW-0021">Allosteric enzyme</keyword>
<dbReference type="GO" id="GO:2001295">
    <property type="term" value="P:malonyl-CoA biosynthetic process"/>
    <property type="evidence" value="ECO:0007669"/>
    <property type="project" value="UniProtKB-UniPathway"/>
</dbReference>
<dbReference type="Gene3D" id="3.90.1770.10">
    <property type="entry name" value="PreATP-grasp domain"/>
    <property type="match status" value="1"/>
</dbReference>
<dbReference type="FunFam" id="3.30.470.20:FF:000043">
    <property type="entry name" value="acetyl-CoA carboxylase 1-like"/>
    <property type="match status" value="1"/>
</dbReference>
<keyword evidence="14" id="KW-0276">Fatty acid metabolism</keyword>
<dbReference type="InterPro" id="IPR029045">
    <property type="entry name" value="ClpP/crotonase-like_dom_sf"/>
</dbReference>
<accession>A0A2I0A0K2</accession>
<evidence type="ECO:0000259" key="27">
    <source>
        <dbReference type="PROSITE" id="PS50975"/>
    </source>
</evidence>
<dbReference type="InterPro" id="IPR013815">
    <property type="entry name" value="ATP_grasp_subdomain_1"/>
</dbReference>
<dbReference type="FunFam" id="2.40.50.100:FF:000005">
    <property type="entry name" value="Acetyl-CoA carboxylase 1"/>
    <property type="match status" value="1"/>
</dbReference>
<evidence type="ECO:0000313" key="31">
    <source>
        <dbReference type="EMBL" id="PKA49083.1"/>
    </source>
</evidence>
<dbReference type="Pfam" id="PF02785">
    <property type="entry name" value="Biotin_carb_C"/>
    <property type="match status" value="1"/>
</dbReference>
<dbReference type="GO" id="GO:0046872">
    <property type="term" value="F:metal ion binding"/>
    <property type="evidence" value="ECO:0007669"/>
    <property type="project" value="UniProtKB-KW"/>
</dbReference>
<evidence type="ECO:0000256" key="5">
    <source>
        <dbReference type="ARBA" id="ARBA00011738"/>
    </source>
</evidence>
<sequence>MRNVRLRDMPSFHRPTDTGDIVFNYLSNEAQRAASRARAIIVNTFDEFESPVLQAMAALVPPIYPIGPINLLETRFPFKGLFEQLGSNLWKEDEGCLAWLDGRKPSSVLYVNFGSIIMVSNAQLAEFAWGLANSGCDFLWVIRRDLVVGERAILPPGFLEVTEGRRLMASWCAQEEVLAHPAVGGFLTHSGWNSMLENISSGLPVICWPFLAEQMTNCRYACGEWGIGMEIGNDVRREEVAALVREVMGGKKGKEMRKRAGEWKERAERATAHGGSSVVNLEKLVNDVLLRRRTLRNNATHTRLCIKPEVKVMAEPWHLNGVVNGMSPLKHASVSAEVDQFCMALGGKKTIHSILIANNGMAAVKFMRSIRTWAYETFGSEKAILLVAMATPEDLRINAEHIRIADQFVEVPGGTNNNNYANVQLIVEMAEITHVSAVWPGWGHASENPELPDALQARGIIFLGPPAAPMAALGDKIGSSLIAQTAGVPTLPWSGSHVKISEESCLESIPDEIYRQACVYSMEEALASCQIVGYPAMIKASWGGGGKGIRKVHNDEEVKALFKQVQGEVPGSPIFIMKVASQSRHLEVQLLCDEYGNVAALHSRDCSVQRRHQKIIEEGPITIAPLETVKQLEQAARRLAKCVNYVGAATVEYLYSMETGEYYFLELNPRLQVEHPVTEWIAEVNLPAAQVSVGMGIPLWQIPEIRRFYGMDCSGGYDAWKKTSIAATPFDFDKAESTRPKGHCVAVRVTSEDPDDGFKPTSGKVQELIFKSKPNVWAYFSVKSGGGIHEFSDSQFGHVFAFGESRALAIANMVLGLKEIQIRGEIRTNVDYTIDLLNAAEYRDNKIHTGWLDSRIAMRVRAERPPWYLSVVGGALNKASTSSAAIVSDYVGYLVKGQIPPKHISLVSSTVSLNIEGSKYTIEMVRGGPGSYRLRMNGSELEAEIHTLRDGGLLMQASNAIFLSILNGNSHVIYAEEEAAGTRLLIDGRTCLLQNEHDPSKLVAETPCKLLRFLVADATHLDADTPYAEVEVMKMCMPLLLPASGVIHFVMSEGQAMQAGDLIARLDLDDPSAVKRAEPFHGTFPKLGPPTAVSDKVHQRCAASLNAARMILAGYEHNINEVVQDLLTCLDNPELPFLQWQESMSVLATRLPKDLKNELDAKYKGFEAISSYQKNVEFPAKLLRGVLEAHLSSCPEKETVTQERLVEPLMSLAKSYEGGRESHARVIVQSLFEEYLSVEELFSDTIQADVIERLRLQYKKDLLKIVDIVLSHQGVRSKNKLVLRLMEALVYPNPAAYRAQLIRFSALNHTTYSELALKASQLLEQTKLSELRTSIARSLSELEMFTEEGERVSTPRRKHAINERMEDLVSAPLAVEDALVSLFDHSDPTLQRRVVETYIRRLYQLYLTQCYCQPYLVKGSIRMQWHRSGLIALWEFSEEHIERRKGTEEKMTDRPLLEKHSEKRWGAMVIIKSLQFLQSAISAALKESTNSSNSEADFMLTSNGLPEKASQGNMLHVALVGINNQMSSLQDSGDEDQAQERIHKLAKILKEDIVSSELRDSGISVISCIIQRDEGRAPMRHSFHWSSEKLYYEEEPQLRHLEPPLSTFLELDKLKGFRNIQYTPSRDRQWHLFTVLDGTSPVQRMFLRTIVRQPSTTDGISVSQVLDIEMAHVKKSMSFTSISILRSILMALEEIELNAHNATTRSEHSHMYLCILREQQLYDLVPFSRTLDEAAGQEESMVCTILEELALKVHELVGVRMHRLSVCEWEVKLLLTTHGPACGAWRIVVTNVTGHTCTVHIYREVEDGQTHEVAYHSVSSLSGPLHGVLLSACYQPLGVIDRKRLSARRNNTTYCYDFPLAFETALWRCWTSDSADVKNEKSSKDLLKVRELVFAEKNGSWDTPLIPVDRSPGLNDVGMVAWCMDMQTPEFPNGRKVIIVANDVTYQAGSFGPKEDAFFYAVTDLACKRKLPLIYLAANSGARIGVAEEVRGCFRVAWSDEANPERGVQYIYLTPVDYARIQSSVIAHELKLDSGETRWVVDTIVGKQDGLGVENLAGSGAIAGAYSRAYKETFTLTFVTGRTVGIGAYLARLGMRCIQRVDHPIILTGFSALNKLLGREVYSSHMQLGGPKIMATNGVVHLTVSDDLEGVSAILKWLSYVPPSVGGPLPISRSLDPPQRPVEYMPESTCDPRGALCGIKDSSGKWLSGIFDKDSFVETLEGWAKTVVTGRAKLGGIPVGVIAVETQTVMQVIPADPGQLDSHERVVPQAGQVWFPDSATKTAQALMDFNREELPLFILANWRGFSGGQRDLFEGILQAGSTIVENLRTYRQPAFVYVPRMGELRGGAWVVVDSKINPDQIEMYAERTAKGNVLEPEGMIEIKFRPKEIAECMRRLDQELINLKGKLQEAKVGESYEYVDSLQKCIVAREKQLLPTYTQIATKFAELHDTSLRMAAKGVIKEVVDWKSSRFFFYKRLLRRVSEGSLIRSVRDAWGEELSNKSALELIKKWFVESGANWEDDEAFFAWKDDEHNYEKRLKELRAKKLISQLSSIGESASDLEALQQGLTSLLSKIEPSSRAQLVEELRKLDG</sequence>
<dbReference type="Gene3D" id="3.40.50.2000">
    <property type="entry name" value="Glycogen Phosphorylase B"/>
    <property type="match status" value="2"/>
</dbReference>
<evidence type="ECO:0000259" key="30">
    <source>
        <dbReference type="PROSITE" id="PS50989"/>
    </source>
</evidence>
<dbReference type="InterPro" id="IPR049076">
    <property type="entry name" value="ACCA"/>
</dbReference>
<evidence type="ECO:0000256" key="9">
    <source>
        <dbReference type="ARBA" id="ARBA00022553"/>
    </source>
</evidence>
<dbReference type="InterPro" id="IPR011764">
    <property type="entry name" value="Biotin_carboxylation_dom"/>
</dbReference>
<dbReference type="SUPFAM" id="SSF51246">
    <property type="entry name" value="Rudiment single hybrid motif"/>
    <property type="match status" value="1"/>
</dbReference>
<evidence type="ECO:0000256" key="3">
    <source>
        <dbReference type="ARBA" id="ARBA00004956"/>
    </source>
</evidence>
<feature type="domain" description="ATP-grasp" evidence="27">
    <location>
        <begin position="503"/>
        <end position="695"/>
    </location>
</feature>
<comment type="similarity">
    <text evidence="4">Belongs to the UDP-glycosyltransferase family.</text>
</comment>
<evidence type="ECO:0000259" key="28">
    <source>
        <dbReference type="PROSITE" id="PS50979"/>
    </source>
</evidence>
<proteinExistence type="inferred from homology"/>
<dbReference type="CDD" id="cd06850">
    <property type="entry name" value="biotinyl_domain"/>
    <property type="match status" value="1"/>
</dbReference>
<evidence type="ECO:0000256" key="6">
    <source>
        <dbReference type="ARBA" id="ARBA00022490"/>
    </source>
</evidence>
<dbReference type="GO" id="GO:0005829">
    <property type="term" value="C:cytosol"/>
    <property type="evidence" value="ECO:0007669"/>
    <property type="project" value="UniProtKB-SubCell"/>
</dbReference>
<dbReference type="Pfam" id="PF00289">
    <property type="entry name" value="Biotin_carb_N"/>
    <property type="match status" value="1"/>
</dbReference>
<keyword evidence="13 25" id="KW-0547">Nucleotide-binding</keyword>
<evidence type="ECO:0000256" key="11">
    <source>
        <dbReference type="ARBA" id="ARBA00022679"/>
    </source>
</evidence>
<dbReference type="EMBL" id="KZ452040">
    <property type="protein sequence ID" value="PKA49083.1"/>
    <property type="molecule type" value="Genomic_DNA"/>
</dbReference>
<dbReference type="FunFam" id="3.40.50.20:FF:000005">
    <property type="entry name" value="acetyl-CoA carboxylase isoform X2"/>
    <property type="match status" value="1"/>
</dbReference>
<comment type="pathway">
    <text evidence="3">Lipid metabolism; malonyl-CoA biosynthesis; malonyl-CoA from acetyl-CoA: step 1/1.</text>
</comment>
<keyword evidence="20" id="KW-0092">Biotin</keyword>
<dbReference type="Pfam" id="PF21385">
    <property type="entry name" value="ACCA_BT"/>
    <property type="match status" value="1"/>
</dbReference>
<evidence type="ECO:0000313" key="32">
    <source>
        <dbReference type="Proteomes" id="UP000236161"/>
    </source>
</evidence>
<comment type="function">
    <text evidence="24">Multifunctional enzyme that catalyzes the carboxylation of acetyl-CoA, forming malonyl-CoA, which is used in the plastid for fatty acid synthesis and in the cytosol in various biosynthetic pathways including fatty acid elongation.</text>
</comment>
<dbReference type="FunFam" id="3.30.1490.20:FF:000003">
    <property type="entry name" value="acetyl-CoA carboxylase isoform X1"/>
    <property type="match status" value="1"/>
</dbReference>
<dbReference type="GO" id="GO:0006633">
    <property type="term" value="P:fatty acid biosynthetic process"/>
    <property type="evidence" value="ECO:0007669"/>
    <property type="project" value="UniProtKB-KW"/>
</dbReference>
<dbReference type="PANTHER" id="PTHR45728:SF3">
    <property type="entry name" value="ACETYL-COA CARBOXYLASE"/>
    <property type="match status" value="1"/>
</dbReference>
<evidence type="ECO:0000256" key="13">
    <source>
        <dbReference type="ARBA" id="ARBA00022741"/>
    </source>
</evidence>
<evidence type="ECO:0000256" key="4">
    <source>
        <dbReference type="ARBA" id="ARBA00009995"/>
    </source>
</evidence>
<dbReference type="PROSITE" id="PS50989">
    <property type="entry name" value="COA_CT_CTER"/>
    <property type="match status" value="1"/>
</dbReference>
<evidence type="ECO:0000256" key="18">
    <source>
        <dbReference type="ARBA" id="ARBA00023160"/>
    </source>
</evidence>
<dbReference type="FunFam" id="3.90.226.10:FF:000010">
    <property type="entry name" value="acetyl-CoA carboxylase isoform X2"/>
    <property type="match status" value="1"/>
</dbReference>
<name>A0A2I0A0K2_9ASPA</name>
<evidence type="ECO:0000256" key="1">
    <source>
        <dbReference type="ARBA" id="ARBA00001953"/>
    </source>
</evidence>
<protein>
    <submittedName>
        <fullName evidence="31">Acetyl-CoA carboxylase 1</fullName>
        <ecNumber evidence="31">6.3.4.14</ecNumber>
        <ecNumber evidence="31">6.4.1.2</ecNumber>
    </submittedName>
</protein>
<evidence type="ECO:0000256" key="20">
    <source>
        <dbReference type="ARBA" id="ARBA00023267"/>
    </source>
</evidence>
<dbReference type="GO" id="GO:0005524">
    <property type="term" value="F:ATP binding"/>
    <property type="evidence" value="ECO:0007669"/>
    <property type="project" value="UniProtKB-UniRule"/>
</dbReference>
<dbReference type="SUPFAM" id="SSF56059">
    <property type="entry name" value="Glutathione synthetase ATP-binding domain-like"/>
    <property type="match status" value="1"/>
</dbReference>
<dbReference type="GO" id="GO:0004075">
    <property type="term" value="F:biotin carboxylase activity"/>
    <property type="evidence" value="ECO:0007669"/>
    <property type="project" value="UniProtKB-EC"/>
</dbReference>
<keyword evidence="15 25" id="KW-0067">ATP-binding</keyword>
<keyword evidence="7" id="KW-0444">Lipid biosynthesis</keyword>
<dbReference type="STRING" id="1088818.A0A2I0A0K2"/>
<keyword evidence="16" id="KW-0460">Magnesium</keyword>
<dbReference type="Pfam" id="PF01039">
    <property type="entry name" value="Carboxyl_trans"/>
    <property type="match status" value="1"/>
</dbReference>
<feature type="domain" description="Biotin carboxylation" evidence="28">
    <location>
        <begin position="350"/>
        <end position="857"/>
    </location>
</feature>
<keyword evidence="18" id="KW-0275">Fatty acid biosynthesis</keyword>
<dbReference type="InterPro" id="IPR002213">
    <property type="entry name" value="UDP_glucos_trans"/>
</dbReference>
<dbReference type="GO" id="GO:0008194">
    <property type="term" value="F:UDP-glycosyltransferase activity"/>
    <property type="evidence" value="ECO:0007669"/>
    <property type="project" value="InterPro"/>
</dbReference>
<dbReference type="Proteomes" id="UP000236161">
    <property type="component" value="Unassembled WGS sequence"/>
</dbReference>
<dbReference type="SUPFAM" id="SSF52440">
    <property type="entry name" value="PreATP-grasp domain"/>
    <property type="match status" value="1"/>
</dbReference>
<dbReference type="InterPro" id="IPR013537">
    <property type="entry name" value="AcCoA_COase_cen"/>
</dbReference>
<dbReference type="PROSITE" id="PS00867">
    <property type="entry name" value="CPSASE_2"/>
    <property type="match status" value="1"/>
</dbReference>
<keyword evidence="6" id="KW-0963">Cytoplasm</keyword>
<dbReference type="InterPro" id="IPR011763">
    <property type="entry name" value="COA_CT_C"/>
</dbReference>
<dbReference type="InterPro" id="IPR016185">
    <property type="entry name" value="PreATP-grasp_dom_sf"/>
</dbReference>
<keyword evidence="21" id="KW-0511">Multifunctional enzyme</keyword>
<evidence type="ECO:0000256" key="23">
    <source>
        <dbReference type="ARBA" id="ARBA00048600"/>
    </source>
</evidence>
<feature type="domain" description="CoA carboxyltransferase N-terminal" evidence="29">
    <location>
        <begin position="1833"/>
        <end position="2173"/>
    </location>
</feature>
<dbReference type="Pfam" id="PF08326">
    <property type="entry name" value="ACC_central"/>
    <property type="match status" value="1"/>
</dbReference>
<evidence type="ECO:0000256" key="8">
    <source>
        <dbReference type="ARBA" id="ARBA00022533"/>
    </source>
</evidence>
<dbReference type="Gene3D" id="3.30.1490.20">
    <property type="entry name" value="ATP-grasp fold, A domain"/>
    <property type="match status" value="1"/>
</dbReference>
<dbReference type="InterPro" id="IPR005481">
    <property type="entry name" value="BC-like_N"/>
</dbReference>
<evidence type="ECO:0000256" key="2">
    <source>
        <dbReference type="ARBA" id="ARBA00004514"/>
    </source>
</evidence>
<dbReference type="Gene3D" id="3.40.50.20">
    <property type="match status" value="1"/>
</dbReference>
<dbReference type="EC" id="6.4.1.2" evidence="31"/>
<evidence type="ECO:0000256" key="12">
    <source>
        <dbReference type="ARBA" id="ARBA00022723"/>
    </source>
</evidence>
<evidence type="ECO:0000256" key="14">
    <source>
        <dbReference type="ARBA" id="ARBA00022832"/>
    </source>
</evidence>
<comment type="catalytic activity">
    <reaction evidence="23">
        <text>N(6)-biotinyl-L-lysyl-[protein] + hydrogencarbonate + ATP = N(6)-carboxybiotinyl-L-lysyl-[protein] + ADP + phosphate + H(+)</text>
        <dbReference type="Rhea" id="RHEA:13501"/>
        <dbReference type="Rhea" id="RHEA-COMP:10505"/>
        <dbReference type="Rhea" id="RHEA-COMP:10506"/>
        <dbReference type="ChEBI" id="CHEBI:15378"/>
        <dbReference type="ChEBI" id="CHEBI:17544"/>
        <dbReference type="ChEBI" id="CHEBI:30616"/>
        <dbReference type="ChEBI" id="CHEBI:43474"/>
        <dbReference type="ChEBI" id="CHEBI:83144"/>
        <dbReference type="ChEBI" id="CHEBI:83145"/>
        <dbReference type="ChEBI" id="CHEBI:456216"/>
        <dbReference type="EC" id="6.3.4.14"/>
    </reaction>
</comment>
<keyword evidence="9" id="KW-0597">Phosphoprotein</keyword>
<evidence type="ECO:0000256" key="25">
    <source>
        <dbReference type="PROSITE-ProRule" id="PRU00409"/>
    </source>
</evidence>
<comment type="subcellular location">
    <subcellularLocation>
        <location evidence="2">Cytoplasm</location>
        <location evidence="2">Cytosol</location>
    </subcellularLocation>
</comment>
<dbReference type="GO" id="GO:0003989">
    <property type="term" value="F:acetyl-CoA carboxylase activity"/>
    <property type="evidence" value="ECO:0007669"/>
    <property type="project" value="UniProtKB-EC"/>
</dbReference>
<comment type="cofactor">
    <cofactor evidence="1">
        <name>biotin</name>
        <dbReference type="ChEBI" id="CHEBI:57586"/>
    </cofactor>
</comment>
<dbReference type="Pfam" id="PF00364">
    <property type="entry name" value="Biotin_lipoyl"/>
    <property type="match status" value="1"/>
</dbReference>
<dbReference type="SMART" id="SM00878">
    <property type="entry name" value="Biotin_carb_C"/>
    <property type="match status" value="1"/>
</dbReference>
<dbReference type="PROSITE" id="PS50975">
    <property type="entry name" value="ATP_GRASP"/>
    <property type="match status" value="1"/>
</dbReference>
<dbReference type="Gene3D" id="2.40.460.10">
    <property type="entry name" value="Biotin dependent carboxylase carboxyltransferase"/>
    <property type="match status" value="1"/>
</dbReference>
<evidence type="ECO:0000256" key="7">
    <source>
        <dbReference type="ARBA" id="ARBA00022516"/>
    </source>
</evidence>
<dbReference type="EC" id="6.3.4.14" evidence="31"/>
<dbReference type="Gene3D" id="2.40.50.100">
    <property type="match status" value="1"/>
</dbReference>
<evidence type="ECO:0000256" key="19">
    <source>
        <dbReference type="ARBA" id="ARBA00023211"/>
    </source>
</evidence>
<dbReference type="Pfam" id="PF02786">
    <property type="entry name" value="CPSase_L_D2"/>
    <property type="match status" value="1"/>
</dbReference>
<dbReference type="SUPFAM" id="SSF53756">
    <property type="entry name" value="UDP-Glycosyltransferase/glycogen phosphorylase"/>
    <property type="match status" value="1"/>
</dbReference>
<dbReference type="OrthoDB" id="196847at2759"/>
<dbReference type="InterPro" id="IPR049074">
    <property type="entry name" value="ACCA_BT"/>
</dbReference>
<keyword evidence="19" id="KW-0464">Manganese</keyword>
<keyword evidence="17" id="KW-0443">Lipid metabolism</keyword>
<dbReference type="PROSITE" id="PS50979">
    <property type="entry name" value="BC"/>
    <property type="match status" value="1"/>
</dbReference>
<dbReference type="InterPro" id="IPR011761">
    <property type="entry name" value="ATP-grasp"/>
</dbReference>
<comment type="catalytic activity">
    <reaction evidence="22">
        <text>hydrogencarbonate + acetyl-CoA + ATP = malonyl-CoA + ADP + phosphate + H(+)</text>
        <dbReference type="Rhea" id="RHEA:11308"/>
        <dbReference type="ChEBI" id="CHEBI:15378"/>
        <dbReference type="ChEBI" id="CHEBI:17544"/>
        <dbReference type="ChEBI" id="CHEBI:30616"/>
        <dbReference type="ChEBI" id="CHEBI:43474"/>
        <dbReference type="ChEBI" id="CHEBI:57288"/>
        <dbReference type="ChEBI" id="CHEBI:57384"/>
        <dbReference type="ChEBI" id="CHEBI:456216"/>
        <dbReference type="EC" id="6.4.1.2"/>
    </reaction>
</comment>
<dbReference type="InterPro" id="IPR005479">
    <property type="entry name" value="CPAse_ATP-bd"/>
</dbReference>
<dbReference type="PROSITE" id="PS50968">
    <property type="entry name" value="BIOTINYL_LIPOYL"/>
    <property type="match status" value="1"/>
</dbReference>
<dbReference type="Gene3D" id="3.30.470.20">
    <property type="entry name" value="ATP-grasp fold, B domain"/>
    <property type="match status" value="1"/>
</dbReference>
<evidence type="ECO:0000259" key="26">
    <source>
        <dbReference type="PROSITE" id="PS50968"/>
    </source>
</evidence>
<comment type="subunit">
    <text evidence="5">Homodimer.</text>
</comment>
<evidence type="ECO:0000256" key="16">
    <source>
        <dbReference type="ARBA" id="ARBA00022842"/>
    </source>
</evidence>
<dbReference type="FunFam" id="3.40.50.2000:FF:000027">
    <property type="entry name" value="Glycosyltransferase"/>
    <property type="match status" value="1"/>
</dbReference>
<keyword evidence="11" id="KW-0808">Transferase</keyword>
<evidence type="ECO:0000259" key="29">
    <source>
        <dbReference type="PROSITE" id="PS50980"/>
    </source>
</evidence>
<evidence type="ECO:0000256" key="24">
    <source>
        <dbReference type="ARBA" id="ARBA00057508"/>
    </source>
</evidence>
<feature type="domain" description="Lipoyl-binding" evidence="26">
    <location>
        <begin position="993"/>
        <end position="1067"/>
    </location>
</feature>
<keyword evidence="32" id="KW-1185">Reference proteome</keyword>
<reference evidence="31 32" key="1">
    <citation type="journal article" date="2017" name="Nature">
        <title>The Apostasia genome and the evolution of orchids.</title>
        <authorList>
            <person name="Zhang G.Q."/>
            <person name="Liu K.W."/>
            <person name="Li Z."/>
            <person name="Lohaus R."/>
            <person name="Hsiao Y.Y."/>
            <person name="Niu S.C."/>
            <person name="Wang J.Y."/>
            <person name="Lin Y.C."/>
            <person name="Xu Q."/>
            <person name="Chen L.J."/>
            <person name="Yoshida K."/>
            <person name="Fujiwara S."/>
            <person name="Wang Z.W."/>
            <person name="Zhang Y.Q."/>
            <person name="Mitsuda N."/>
            <person name="Wang M."/>
            <person name="Liu G.H."/>
            <person name="Pecoraro L."/>
            <person name="Huang H.X."/>
            <person name="Xiao X.J."/>
            <person name="Lin M."/>
            <person name="Wu X.Y."/>
            <person name="Wu W.L."/>
            <person name="Chen Y.Y."/>
            <person name="Chang S.B."/>
            <person name="Sakamoto S."/>
            <person name="Ohme-Takagi M."/>
            <person name="Yagi M."/>
            <person name="Zeng S.J."/>
            <person name="Shen C.Y."/>
            <person name="Yeh C.M."/>
            <person name="Luo Y.B."/>
            <person name="Tsai W.C."/>
            <person name="Van de Peer Y."/>
            <person name="Liu Z.J."/>
        </authorList>
    </citation>
    <scope>NUCLEOTIDE SEQUENCE [LARGE SCALE GENOMIC DNA]</scope>
    <source>
        <strain evidence="32">cv. Shenzhen</strain>
        <tissue evidence="31">Stem</tissue>
    </source>
</reference>
<dbReference type="Pfam" id="PF00201">
    <property type="entry name" value="UDPGT"/>
    <property type="match status" value="1"/>
</dbReference>
<dbReference type="InterPro" id="IPR011762">
    <property type="entry name" value="COA_CT_N"/>
</dbReference>
<dbReference type="Gene3D" id="3.90.226.10">
    <property type="entry name" value="2-enoyl-CoA Hydratase, Chain A, domain 1"/>
    <property type="match status" value="2"/>
</dbReference>
<dbReference type="InterPro" id="IPR005482">
    <property type="entry name" value="Biotin_COase_C"/>
</dbReference>
<dbReference type="InterPro" id="IPR034733">
    <property type="entry name" value="AcCoA_carboxyl_beta"/>
</dbReference>
<evidence type="ECO:0000256" key="22">
    <source>
        <dbReference type="ARBA" id="ARBA00048065"/>
    </source>
</evidence>